<dbReference type="Proteomes" id="UP000077671">
    <property type="component" value="Unassembled WGS sequence"/>
</dbReference>
<feature type="non-terminal residue" evidence="1">
    <location>
        <position position="94"/>
    </location>
</feature>
<sequence>LGNSNRRPALPPTTDHQDYAFASGLRRDLPNIVTERTAQVASGAGARSWSSRVALSLGASLPSPFFPVDQTADQIRYRPLPTWPSLSHSRRPKL</sequence>
<gene>
    <name evidence="1" type="ORF">A4X03_0g9929</name>
</gene>
<evidence type="ECO:0000313" key="1">
    <source>
        <dbReference type="EMBL" id="KAE8235033.1"/>
    </source>
</evidence>
<proteinExistence type="predicted"/>
<name>A0A177SXY1_9BASI</name>
<dbReference type="EMBL" id="LWDD02004570">
    <property type="protein sequence ID" value="KAE8235033.1"/>
    <property type="molecule type" value="Genomic_DNA"/>
</dbReference>
<reference evidence="1" key="2">
    <citation type="journal article" date="2019" name="IMA Fungus">
        <title>Genome sequencing and comparison of five Tilletia species to identify candidate genes for the detection of regulated species infecting wheat.</title>
        <authorList>
            <person name="Nguyen H.D.T."/>
            <person name="Sultana T."/>
            <person name="Kesanakurti P."/>
            <person name="Hambleton S."/>
        </authorList>
    </citation>
    <scope>NUCLEOTIDE SEQUENCE</scope>
    <source>
        <strain evidence="1">DAOMC 238032</strain>
    </source>
</reference>
<evidence type="ECO:0000313" key="2">
    <source>
        <dbReference type="Proteomes" id="UP000077671"/>
    </source>
</evidence>
<protein>
    <submittedName>
        <fullName evidence="1">Uncharacterized protein</fullName>
    </submittedName>
</protein>
<accession>A0A177SXY1</accession>
<organism evidence="1 2">
    <name type="scientific">Tilletia caries</name>
    <name type="common">wheat bunt fungus</name>
    <dbReference type="NCBI Taxonomy" id="13290"/>
    <lineage>
        <taxon>Eukaryota</taxon>
        <taxon>Fungi</taxon>
        <taxon>Dikarya</taxon>
        <taxon>Basidiomycota</taxon>
        <taxon>Ustilaginomycotina</taxon>
        <taxon>Exobasidiomycetes</taxon>
        <taxon>Tilletiales</taxon>
        <taxon>Tilletiaceae</taxon>
        <taxon>Tilletia</taxon>
    </lineage>
</organism>
<comment type="caution">
    <text evidence="1">The sequence shown here is derived from an EMBL/GenBank/DDBJ whole genome shotgun (WGS) entry which is preliminary data.</text>
</comment>
<reference evidence="1" key="1">
    <citation type="submission" date="2016-04" db="EMBL/GenBank/DDBJ databases">
        <authorList>
            <person name="Nguyen H.D."/>
            <person name="Kesanakurti P."/>
            <person name="Cullis J."/>
            <person name="Levesque C.A."/>
            <person name="Hambleton S."/>
        </authorList>
    </citation>
    <scope>NUCLEOTIDE SEQUENCE</scope>
    <source>
        <strain evidence="1">DAOMC 238032</strain>
    </source>
</reference>
<dbReference type="AlphaFoldDB" id="A0A177SXY1"/>